<feature type="transmembrane region" description="Helical" evidence="3">
    <location>
        <begin position="470"/>
        <end position="491"/>
    </location>
</feature>
<dbReference type="PANTHER" id="PTHR11360:SF287">
    <property type="entry name" value="MFS MONOCARBOXYLATE TRANSPORTER"/>
    <property type="match status" value="1"/>
</dbReference>
<evidence type="ECO:0000256" key="2">
    <source>
        <dbReference type="ARBA" id="ARBA00006727"/>
    </source>
</evidence>
<feature type="transmembrane region" description="Helical" evidence="3">
    <location>
        <begin position="305"/>
        <end position="327"/>
    </location>
</feature>
<comment type="subcellular location">
    <subcellularLocation>
        <location evidence="1">Membrane</location>
        <topology evidence="1">Multi-pass membrane protein</topology>
    </subcellularLocation>
</comment>
<feature type="transmembrane region" description="Helical" evidence="3">
    <location>
        <begin position="231"/>
        <end position="252"/>
    </location>
</feature>
<dbReference type="Gene3D" id="1.20.1250.20">
    <property type="entry name" value="MFS general substrate transporter like domains"/>
    <property type="match status" value="2"/>
</dbReference>
<evidence type="ECO:0000313" key="4">
    <source>
        <dbReference type="EMBL" id="KAL2069592.1"/>
    </source>
</evidence>
<name>A0ABR4CI04_9HELO</name>
<keyword evidence="3" id="KW-0472">Membrane</keyword>
<feature type="transmembrane region" description="Helical" evidence="3">
    <location>
        <begin position="264"/>
        <end position="284"/>
    </location>
</feature>
<feature type="transmembrane region" description="Helical" evidence="3">
    <location>
        <begin position="395"/>
        <end position="417"/>
    </location>
</feature>
<dbReference type="InterPro" id="IPR036259">
    <property type="entry name" value="MFS_trans_sf"/>
</dbReference>
<evidence type="ECO:0000256" key="3">
    <source>
        <dbReference type="SAM" id="Phobius"/>
    </source>
</evidence>
<dbReference type="PANTHER" id="PTHR11360">
    <property type="entry name" value="MONOCARBOXYLATE TRANSPORTER"/>
    <property type="match status" value="1"/>
</dbReference>
<feature type="transmembrane region" description="Helical" evidence="3">
    <location>
        <begin position="339"/>
        <end position="362"/>
    </location>
</feature>
<reference evidence="4 5" key="1">
    <citation type="journal article" date="2024" name="Commun. Biol.">
        <title>Comparative genomic analysis of thermophilic fungi reveals convergent evolutionary adaptations and gene losses.</title>
        <authorList>
            <person name="Steindorff A.S."/>
            <person name="Aguilar-Pontes M.V."/>
            <person name="Robinson A.J."/>
            <person name="Andreopoulos B."/>
            <person name="LaButti K."/>
            <person name="Kuo A."/>
            <person name="Mondo S."/>
            <person name="Riley R."/>
            <person name="Otillar R."/>
            <person name="Haridas S."/>
            <person name="Lipzen A."/>
            <person name="Grimwood J."/>
            <person name="Schmutz J."/>
            <person name="Clum A."/>
            <person name="Reid I.D."/>
            <person name="Moisan M.C."/>
            <person name="Butler G."/>
            <person name="Nguyen T.T.M."/>
            <person name="Dewar K."/>
            <person name="Conant G."/>
            <person name="Drula E."/>
            <person name="Henrissat B."/>
            <person name="Hansel C."/>
            <person name="Singer S."/>
            <person name="Hutchinson M.I."/>
            <person name="de Vries R.P."/>
            <person name="Natvig D.O."/>
            <person name="Powell A.J."/>
            <person name="Tsang A."/>
            <person name="Grigoriev I.V."/>
        </authorList>
    </citation>
    <scope>NUCLEOTIDE SEQUENCE [LARGE SCALE GENOMIC DNA]</scope>
    <source>
        <strain evidence="4 5">CBS 494.80</strain>
    </source>
</reference>
<feature type="transmembrane region" description="Helical" evidence="3">
    <location>
        <begin position="82"/>
        <end position="100"/>
    </location>
</feature>
<dbReference type="Proteomes" id="UP001595075">
    <property type="component" value="Unassembled WGS sequence"/>
</dbReference>
<accession>A0ABR4CI04</accession>
<gene>
    <name evidence="4" type="ORF">VTL71DRAFT_14271</name>
</gene>
<protein>
    <submittedName>
        <fullName evidence="4">Uncharacterized protein</fullName>
    </submittedName>
</protein>
<dbReference type="InterPro" id="IPR050327">
    <property type="entry name" value="Proton-linked_MCT"/>
</dbReference>
<feature type="transmembrane region" description="Helical" evidence="3">
    <location>
        <begin position="201"/>
        <end position="219"/>
    </location>
</feature>
<evidence type="ECO:0000256" key="1">
    <source>
        <dbReference type="ARBA" id="ARBA00004141"/>
    </source>
</evidence>
<feature type="transmembrane region" description="Helical" evidence="3">
    <location>
        <begin position="369"/>
        <end position="389"/>
    </location>
</feature>
<comment type="similarity">
    <text evidence="2">Belongs to the major facilitator superfamily. Monocarboxylate porter (TC 2.A.1.13) family.</text>
</comment>
<proteinExistence type="inferred from homology"/>
<feature type="transmembrane region" description="Helical" evidence="3">
    <location>
        <begin position="429"/>
        <end position="450"/>
    </location>
</feature>
<keyword evidence="3" id="KW-0812">Transmembrane</keyword>
<dbReference type="InterPro" id="IPR011701">
    <property type="entry name" value="MFS"/>
</dbReference>
<dbReference type="SUPFAM" id="SSF103473">
    <property type="entry name" value="MFS general substrate transporter"/>
    <property type="match status" value="1"/>
</dbReference>
<dbReference type="EMBL" id="JAZHXI010000007">
    <property type="protein sequence ID" value="KAL2069592.1"/>
    <property type="molecule type" value="Genomic_DNA"/>
</dbReference>
<sequence>MSEAFQQLFEHERRLTMITCDLTDVNFKTVDIPLVTLTPPASPPTSQENLGLEDVDLEDINRVSTCCTDCIILPRADGGRDAWLFLAACFVFEALVWGNFSLSLYRQIVSNARTGFPFSFGIFQSYYTTHAPFAGNHNGIAAIGTCSSGVMYLFAPVSLHILEAWPGVRRLSSIVGLFIAATALILSSFSTQIWHLIITQGVMYAIGGSLLYSPTMFYLDEWFEKKKGLAFGVMWSGVGASGLVFPFVLKALLDVWGFAYTLRVWAVILVFLCAPLIYFIKPRIPFTADTPIKKPSYVFRFKPTYLLLQASNILESFGFFIPAIYLPTYAASMHLSPQIGVLLLALLNLFSVIGAIALGFFCDKMHVSHVIAISTFGSTFSVLCFWGTADEVTRLIVFAMCYGAFAGGYSALWAGMMKEVQRVKGCEDVGMGVLMGVFAAGRGIGAVSSGPLSEVLLNIPIGGVAGFKSGYGALIVFTGASAFAGGIGWAVTRKMRGRVEGDANDAASMTGGCCSH</sequence>
<evidence type="ECO:0000313" key="5">
    <source>
        <dbReference type="Proteomes" id="UP001595075"/>
    </source>
</evidence>
<feature type="transmembrane region" description="Helical" evidence="3">
    <location>
        <begin position="174"/>
        <end position="195"/>
    </location>
</feature>
<comment type="caution">
    <text evidence="4">The sequence shown here is derived from an EMBL/GenBank/DDBJ whole genome shotgun (WGS) entry which is preliminary data.</text>
</comment>
<organism evidence="4 5">
    <name type="scientific">Oculimacula yallundae</name>
    <dbReference type="NCBI Taxonomy" id="86028"/>
    <lineage>
        <taxon>Eukaryota</taxon>
        <taxon>Fungi</taxon>
        <taxon>Dikarya</taxon>
        <taxon>Ascomycota</taxon>
        <taxon>Pezizomycotina</taxon>
        <taxon>Leotiomycetes</taxon>
        <taxon>Helotiales</taxon>
        <taxon>Ploettnerulaceae</taxon>
        <taxon>Oculimacula</taxon>
    </lineage>
</organism>
<keyword evidence="3" id="KW-1133">Transmembrane helix</keyword>
<keyword evidence="5" id="KW-1185">Reference proteome</keyword>
<feature type="transmembrane region" description="Helical" evidence="3">
    <location>
        <begin position="140"/>
        <end position="162"/>
    </location>
</feature>
<dbReference type="Pfam" id="PF07690">
    <property type="entry name" value="MFS_1"/>
    <property type="match status" value="1"/>
</dbReference>